<feature type="domain" description="OTU" evidence="2">
    <location>
        <begin position="29"/>
        <end position="146"/>
    </location>
</feature>
<evidence type="ECO:0000256" key="1">
    <source>
        <dbReference type="ARBA" id="ARBA00010407"/>
    </source>
</evidence>
<dbReference type="InterPro" id="IPR050704">
    <property type="entry name" value="Peptidase_C85-like"/>
</dbReference>
<keyword evidence="4" id="KW-1185">Reference proteome</keyword>
<dbReference type="eggNOG" id="KOG2605">
    <property type="taxonomic scope" value="Eukaryota"/>
</dbReference>
<evidence type="ECO:0000259" key="2">
    <source>
        <dbReference type="PROSITE" id="PS50802"/>
    </source>
</evidence>
<proteinExistence type="inferred from homology"/>
<dbReference type="Pfam" id="PF02338">
    <property type="entry name" value="OTU"/>
    <property type="match status" value="1"/>
</dbReference>
<dbReference type="PANTHER" id="PTHR12419:SF103">
    <property type="entry name" value="OVARIAN TUMOR DOMAIN-CONTAINING DEUBIQUITINATING ENZYME 10-RELATED"/>
    <property type="match status" value="1"/>
</dbReference>
<dbReference type="STRING" id="81985.R0HEP3"/>
<dbReference type="EMBL" id="KB870808">
    <property type="protein sequence ID" value="EOA28074.1"/>
    <property type="molecule type" value="Genomic_DNA"/>
</dbReference>
<accession>R0HEP3</accession>
<dbReference type="AlphaFoldDB" id="R0HEP3"/>
<dbReference type="Proteomes" id="UP000029121">
    <property type="component" value="Unassembled WGS sequence"/>
</dbReference>
<name>R0HEP3_9BRAS</name>
<evidence type="ECO:0000313" key="4">
    <source>
        <dbReference type="Proteomes" id="UP000029121"/>
    </source>
</evidence>
<reference evidence="4" key="1">
    <citation type="journal article" date="2013" name="Nat. Genet.">
        <title>The Capsella rubella genome and the genomic consequences of rapid mating system evolution.</title>
        <authorList>
            <person name="Slotte T."/>
            <person name="Hazzouri K.M."/>
            <person name="Agren J.A."/>
            <person name="Koenig D."/>
            <person name="Maumus F."/>
            <person name="Guo Y.L."/>
            <person name="Steige K."/>
            <person name="Platts A.E."/>
            <person name="Escobar J.S."/>
            <person name="Newman L.K."/>
            <person name="Wang W."/>
            <person name="Mandakova T."/>
            <person name="Vello E."/>
            <person name="Smith L.M."/>
            <person name="Henz S.R."/>
            <person name="Steffen J."/>
            <person name="Takuno S."/>
            <person name="Brandvain Y."/>
            <person name="Coop G."/>
            <person name="Andolfatto P."/>
            <person name="Hu T.T."/>
            <person name="Blanchette M."/>
            <person name="Clark R.M."/>
            <person name="Quesneville H."/>
            <person name="Nordborg M."/>
            <person name="Gaut B.S."/>
            <person name="Lysak M.A."/>
            <person name="Jenkins J."/>
            <person name="Grimwood J."/>
            <person name="Chapman J."/>
            <person name="Prochnik S."/>
            <person name="Shu S."/>
            <person name="Rokhsar D."/>
            <person name="Schmutz J."/>
            <person name="Weigel D."/>
            <person name="Wright S.I."/>
        </authorList>
    </citation>
    <scope>NUCLEOTIDE SEQUENCE [LARGE SCALE GENOMIC DNA]</scope>
    <source>
        <strain evidence="4">cv. Monte Gargano</strain>
    </source>
</reference>
<dbReference type="PANTHER" id="PTHR12419">
    <property type="entry name" value="OTU DOMAIN CONTAINING PROTEIN"/>
    <property type="match status" value="1"/>
</dbReference>
<dbReference type="SUPFAM" id="SSF54001">
    <property type="entry name" value="Cysteine proteinases"/>
    <property type="match status" value="1"/>
</dbReference>
<comment type="similarity">
    <text evidence="1">Belongs to the peptidase C85 family.</text>
</comment>
<organism evidence="3 4">
    <name type="scientific">Capsella rubella</name>
    <dbReference type="NCBI Taxonomy" id="81985"/>
    <lineage>
        <taxon>Eukaryota</taxon>
        <taxon>Viridiplantae</taxon>
        <taxon>Streptophyta</taxon>
        <taxon>Embryophyta</taxon>
        <taxon>Tracheophyta</taxon>
        <taxon>Spermatophyta</taxon>
        <taxon>Magnoliopsida</taxon>
        <taxon>eudicotyledons</taxon>
        <taxon>Gunneridae</taxon>
        <taxon>Pentapetalae</taxon>
        <taxon>rosids</taxon>
        <taxon>malvids</taxon>
        <taxon>Brassicales</taxon>
        <taxon>Brassicaceae</taxon>
        <taxon>Camelineae</taxon>
        <taxon>Capsella</taxon>
    </lineage>
</organism>
<dbReference type="Gene3D" id="3.90.70.80">
    <property type="match status" value="1"/>
</dbReference>
<dbReference type="InterPro" id="IPR003323">
    <property type="entry name" value="OTU_dom"/>
</dbReference>
<protein>
    <recommendedName>
        <fullName evidence="2">OTU domain-containing protein</fullName>
    </recommendedName>
</protein>
<dbReference type="InterPro" id="IPR038765">
    <property type="entry name" value="Papain-like_cys_pep_sf"/>
</dbReference>
<evidence type="ECO:0000313" key="3">
    <source>
        <dbReference type="EMBL" id="EOA28074.1"/>
    </source>
</evidence>
<dbReference type="GO" id="GO:0016579">
    <property type="term" value="P:protein deubiquitination"/>
    <property type="evidence" value="ECO:0007669"/>
    <property type="project" value="TreeGrafter"/>
</dbReference>
<gene>
    <name evidence="3" type="ORF">CARUB_v10024255mg</name>
</gene>
<sequence length="149" mass="17500">MPNTQTTSLCLDDLSDREILEHRLQWEGYTEKKMKSDGNCQFRALADQLYKTSDSYKLVRQEIVKQLKSHPKIYKEFVNNMNFSEYVKNMSKNSEWGDEVTLKAAADLYSVKNSTHYINQTYSVHGVLAQVSKRTRHSHLFELSRRDPF</sequence>
<dbReference type="GO" id="GO:0004843">
    <property type="term" value="F:cysteine-type deubiquitinase activity"/>
    <property type="evidence" value="ECO:0007669"/>
    <property type="project" value="TreeGrafter"/>
</dbReference>
<dbReference type="PROSITE" id="PS50802">
    <property type="entry name" value="OTU"/>
    <property type="match status" value="1"/>
</dbReference>